<dbReference type="InterPro" id="IPR043502">
    <property type="entry name" value="DNA/RNA_pol_sf"/>
</dbReference>
<dbReference type="GO" id="GO:0071897">
    <property type="term" value="P:DNA biosynthetic process"/>
    <property type="evidence" value="ECO:0007669"/>
    <property type="project" value="UniProtKB-ARBA"/>
</dbReference>
<dbReference type="AlphaFoldDB" id="A0AAV1KPW1"/>
<accession>A0AAV1KPW1</accession>
<feature type="domain" description="Reverse transcriptase" evidence="1">
    <location>
        <begin position="511"/>
        <end position="763"/>
    </location>
</feature>
<dbReference type="Proteomes" id="UP001314205">
    <property type="component" value="Unassembled WGS sequence"/>
</dbReference>
<dbReference type="Gene3D" id="3.60.10.10">
    <property type="entry name" value="Endonuclease/exonuclease/phosphatase"/>
    <property type="match status" value="1"/>
</dbReference>
<dbReference type="SUPFAM" id="SSF56219">
    <property type="entry name" value="DNase I-like"/>
    <property type="match status" value="1"/>
</dbReference>
<comment type="caution">
    <text evidence="2">The sequence shown here is derived from an EMBL/GenBank/DDBJ whole genome shotgun (WGS) entry which is preliminary data.</text>
</comment>
<dbReference type="InterPro" id="IPR036691">
    <property type="entry name" value="Endo/exonu/phosph_ase_sf"/>
</dbReference>
<evidence type="ECO:0000313" key="2">
    <source>
        <dbReference type="EMBL" id="CAK1584172.1"/>
    </source>
</evidence>
<organism evidence="2 3">
    <name type="scientific">Parnassius mnemosyne</name>
    <name type="common">clouded apollo</name>
    <dbReference type="NCBI Taxonomy" id="213953"/>
    <lineage>
        <taxon>Eukaryota</taxon>
        <taxon>Metazoa</taxon>
        <taxon>Ecdysozoa</taxon>
        <taxon>Arthropoda</taxon>
        <taxon>Hexapoda</taxon>
        <taxon>Insecta</taxon>
        <taxon>Pterygota</taxon>
        <taxon>Neoptera</taxon>
        <taxon>Endopterygota</taxon>
        <taxon>Lepidoptera</taxon>
        <taxon>Glossata</taxon>
        <taxon>Ditrysia</taxon>
        <taxon>Papilionoidea</taxon>
        <taxon>Papilionidae</taxon>
        <taxon>Parnassiinae</taxon>
        <taxon>Parnassini</taxon>
        <taxon>Parnassius</taxon>
        <taxon>Driopa</taxon>
    </lineage>
</organism>
<dbReference type="PANTHER" id="PTHR33332">
    <property type="entry name" value="REVERSE TRANSCRIPTASE DOMAIN-CONTAINING PROTEIN"/>
    <property type="match status" value="1"/>
</dbReference>
<evidence type="ECO:0000259" key="1">
    <source>
        <dbReference type="PROSITE" id="PS50878"/>
    </source>
</evidence>
<protein>
    <recommendedName>
        <fullName evidence="1">Reverse transcriptase domain-containing protein</fullName>
    </recommendedName>
</protein>
<dbReference type="CDD" id="cd01650">
    <property type="entry name" value="RT_nLTR_like"/>
    <property type="match status" value="1"/>
</dbReference>
<dbReference type="EMBL" id="CAVLGL010000068">
    <property type="protein sequence ID" value="CAK1584172.1"/>
    <property type="molecule type" value="Genomic_DNA"/>
</dbReference>
<dbReference type="PROSITE" id="PS50878">
    <property type="entry name" value="RT_POL"/>
    <property type="match status" value="1"/>
</dbReference>
<name>A0AAV1KPW1_9NEOP</name>
<keyword evidence="3" id="KW-1185">Reference proteome</keyword>
<dbReference type="Pfam" id="PF00078">
    <property type="entry name" value="RVT_1"/>
    <property type="match status" value="1"/>
</dbReference>
<proteinExistence type="predicted"/>
<sequence>MNGCGFETPVNQQQVMKTCYKDINVYYQNVRGLRTKLSTFYLNILESPYDLFAITESSLHRSIHDGELIPPGFQIVRCDRADGRKHGGVFLASSSSLELRCVPVGNVDTALFEIVCATVHRDKKLMFLCCVVYIPPHSVAREYMQLFLILENVCVKYNNVIVLGDFNMPSAPVEMHSYMEYFNAACGFCQVNNVRNINNRTLDLVFTTFLARDVEVKLCNDPLVDIDVQHPPVYVSVTMGTAREPQAQRLYSRDEIDKSFIKRRWNFYKANFHILYDSFQQIDWGNLYQIDTPEVAISELYTVVNEVIDRLIPRARRAKLNRNHSRYVYPEWYSSDLIRDIKRKWRYHKLYKMTGAQCDYEAFSRYRSQIKHKLKVNYEAYQEKLQLNFKDDPKSFWDYVRCKQSKRNKPRVTKNGLELSESSSAQCFASYFQTVYSETRPALDPEAAERAASARAGAARVHVGQLSVRDIRTALARLKPKRSVGPDGIPPYIVKDCRSVFEKPLLHVFNLCLREGYYPEEWKLTRVIPVPKGGSNSDVSGYRPVAVLSAFAKVFESALQKCIYTQISSQLTDVQHGFRPGRSTASNLLSFMTYLTPVIDAGGQVDAAYFDFRKAFDTVDNDILLEKFAAVGFTPHLLKFFASYLGERRQYVEFAGYESEPYFTFSGVSQGSNLGPLEFILLINDLPEVIKDSKCLLFADDLKLFLSVADVSDCEQLQRDIDRVVQWSAINKLYFNTSKCEVISYGRRQAPLQYRYEVDGTVMPRVSFVHDLGVQIVAELTFRRHIEDTCGKAFRNLGFILRNCRDYLSTAIIKVLYNALVRSRLETSAIIWNPHEDKYINMVEKIQNKFTRFLYLKEYGVYPFYPLMYPSLFVIGMVGYSQLGVRRDVALCKYVWSVLRGQLYHPEVLEALQLFVPDKVVVRRRPHPTFKVPHARTNLLRFAPMSRALKLLNIISEETDIFHCSLAKFTEAAHRVCEIFS</sequence>
<gene>
    <name evidence="2" type="ORF">PARMNEM_LOCUS5478</name>
</gene>
<reference evidence="2 3" key="1">
    <citation type="submission" date="2023-11" db="EMBL/GenBank/DDBJ databases">
        <authorList>
            <person name="Hedman E."/>
            <person name="Englund M."/>
            <person name="Stromberg M."/>
            <person name="Nyberg Akerstrom W."/>
            <person name="Nylinder S."/>
            <person name="Jareborg N."/>
            <person name="Kallberg Y."/>
            <person name="Kronander E."/>
        </authorList>
    </citation>
    <scope>NUCLEOTIDE SEQUENCE [LARGE SCALE GENOMIC DNA]</scope>
</reference>
<dbReference type="InterPro" id="IPR000477">
    <property type="entry name" value="RT_dom"/>
</dbReference>
<dbReference type="SUPFAM" id="SSF56672">
    <property type="entry name" value="DNA/RNA polymerases"/>
    <property type="match status" value="2"/>
</dbReference>
<evidence type="ECO:0000313" key="3">
    <source>
        <dbReference type="Proteomes" id="UP001314205"/>
    </source>
</evidence>